<proteinExistence type="inferred from homology"/>
<accession>A0A9X2AN54</accession>
<dbReference type="Gene3D" id="1.10.10.10">
    <property type="entry name" value="Winged helix-like DNA-binding domain superfamily/Winged helix DNA-binding domain"/>
    <property type="match status" value="1"/>
</dbReference>
<evidence type="ECO:0000256" key="2">
    <source>
        <dbReference type="ARBA" id="ARBA00023015"/>
    </source>
</evidence>
<dbReference type="FunFam" id="1.10.10.10:FF:000001">
    <property type="entry name" value="LysR family transcriptional regulator"/>
    <property type="match status" value="1"/>
</dbReference>
<dbReference type="GO" id="GO:0003700">
    <property type="term" value="F:DNA-binding transcription factor activity"/>
    <property type="evidence" value="ECO:0007669"/>
    <property type="project" value="InterPro"/>
</dbReference>
<keyword evidence="7" id="KW-1185">Reference proteome</keyword>
<dbReference type="EMBL" id="JALGBI010000001">
    <property type="protein sequence ID" value="MCJ0763445.1"/>
    <property type="molecule type" value="Genomic_DNA"/>
</dbReference>
<evidence type="ECO:0000256" key="3">
    <source>
        <dbReference type="ARBA" id="ARBA00023125"/>
    </source>
</evidence>
<dbReference type="AlphaFoldDB" id="A0A9X2AN54"/>
<dbReference type="InterPro" id="IPR058163">
    <property type="entry name" value="LysR-type_TF_proteobact-type"/>
</dbReference>
<dbReference type="GO" id="GO:0006351">
    <property type="term" value="P:DNA-templated transcription"/>
    <property type="evidence" value="ECO:0007669"/>
    <property type="project" value="TreeGrafter"/>
</dbReference>
<gene>
    <name evidence="6" type="ORF">MMF98_09510</name>
</gene>
<dbReference type="InterPro" id="IPR036390">
    <property type="entry name" value="WH_DNA-bd_sf"/>
</dbReference>
<dbReference type="SUPFAM" id="SSF46785">
    <property type="entry name" value="Winged helix' DNA-binding domain"/>
    <property type="match status" value="1"/>
</dbReference>
<dbReference type="InterPro" id="IPR036388">
    <property type="entry name" value="WH-like_DNA-bd_sf"/>
</dbReference>
<dbReference type="RefSeq" id="WP_243306036.1">
    <property type="nucleotide sequence ID" value="NZ_JALGBI010000001.1"/>
</dbReference>
<dbReference type="Gene3D" id="3.40.190.290">
    <property type="match status" value="1"/>
</dbReference>
<keyword evidence="4" id="KW-0804">Transcription</keyword>
<dbReference type="PANTHER" id="PTHR30537:SF5">
    <property type="entry name" value="HTH-TYPE TRANSCRIPTIONAL ACTIVATOR TTDR-RELATED"/>
    <property type="match status" value="1"/>
</dbReference>
<dbReference type="Pfam" id="PF00126">
    <property type="entry name" value="HTH_1"/>
    <property type="match status" value="1"/>
</dbReference>
<evidence type="ECO:0000313" key="7">
    <source>
        <dbReference type="Proteomes" id="UP001139447"/>
    </source>
</evidence>
<dbReference type="Proteomes" id="UP001139447">
    <property type="component" value="Unassembled WGS sequence"/>
</dbReference>
<dbReference type="GO" id="GO:0043565">
    <property type="term" value="F:sequence-specific DNA binding"/>
    <property type="evidence" value="ECO:0007669"/>
    <property type="project" value="TreeGrafter"/>
</dbReference>
<reference evidence="6" key="1">
    <citation type="submission" date="2022-03" db="EMBL/GenBank/DDBJ databases">
        <authorList>
            <person name="Woo C.Y."/>
        </authorList>
    </citation>
    <scope>NUCLEOTIDE SEQUENCE</scope>
    <source>
        <strain evidence="6">CYS-02</strain>
    </source>
</reference>
<keyword evidence="2" id="KW-0805">Transcription regulation</keyword>
<evidence type="ECO:0000256" key="1">
    <source>
        <dbReference type="ARBA" id="ARBA00009437"/>
    </source>
</evidence>
<dbReference type="PANTHER" id="PTHR30537">
    <property type="entry name" value="HTH-TYPE TRANSCRIPTIONAL REGULATOR"/>
    <property type="match status" value="1"/>
</dbReference>
<dbReference type="CDD" id="cd08422">
    <property type="entry name" value="PBP2_CrgA_like"/>
    <property type="match status" value="1"/>
</dbReference>
<evidence type="ECO:0000313" key="6">
    <source>
        <dbReference type="EMBL" id="MCJ0763445.1"/>
    </source>
</evidence>
<evidence type="ECO:0000259" key="5">
    <source>
        <dbReference type="PROSITE" id="PS50931"/>
    </source>
</evidence>
<evidence type="ECO:0000256" key="4">
    <source>
        <dbReference type="ARBA" id="ARBA00023163"/>
    </source>
</evidence>
<feature type="domain" description="HTH lysR-type" evidence="5">
    <location>
        <begin position="7"/>
        <end position="64"/>
    </location>
</feature>
<sequence>MLNNQNPDLNEVLVFVKVVQAGSFSQAARQLGMPNSTVSARVSGLERRLGVTLLQRTTRKLSLTEAGSAYFQRAAQGLDGILQAEAEVAAAQQEPQGLLRVTAPADMGDFCLVELLSALQRQHPRLGVEMVFTDRYVDLVAEGVDVAIRAGRLRDSSLVARQVGQACWVPFASPAYLKTAGALAHPKDLRRHTCLQFTPLGRSSWELGSERSSVTVPMDARCLANDMNLIKALALSGHGVALLPTYACHAEVQSGKLVRVLPRWRAKADPVHLVYPGQRFVPPKLRVFIGAAVEVFGRLLAEQHEAI</sequence>
<dbReference type="InterPro" id="IPR005119">
    <property type="entry name" value="LysR_subst-bd"/>
</dbReference>
<dbReference type="PROSITE" id="PS50931">
    <property type="entry name" value="HTH_LYSR"/>
    <property type="match status" value="1"/>
</dbReference>
<dbReference type="Pfam" id="PF03466">
    <property type="entry name" value="LysR_substrate"/>
    <property type="match status" value="1"/>
</dbReference>
<comment type="similarity">
    <text evidence="1">Belongs to the LysR transcriptional regulatory family.</text>
</comment>
<dbReference type="InterPro" id="IPR000847">
    <property type="entry name" value="LysR_HTH_N"/>
</dbReference>
<protein>
    <submittedName>
        <fullName evidence="6">LysR family transcriptional regulator</fullName>
    </submittedName>
</protein>
<keyword evidence="3" id="KW-0238">DNA-binding</keyword>
<comment type="caution">
    <text evidence="6">The sequence shown here is derived from an EMBL/GenBank/DDBJ whole genome shotgun (WGS) entry which is preliminary data.</text>
</comment>
<dbReference type="SUPFAM" id="SSF53850">
    <property type="entry name" value="Periplasmic binding protein-like II"/>
    <property type="match status" value="1"/>
</dbReference>
<name>A0A9X2AN54_9BURK</name>
<organism evidence="6 7">
    <name type="scientific">Variovorax terrae</name>
    <dbReference type="NCBI Taxonomy" id="2923278"/>
    <lineage>
        <taxon>Bacteria</taxon>
        <taxon>Pseudomonadati</taxon>
        <taxon>Pseudomonadota</taxon>
        <taxon>Betaproteobacteria</taxon>
        <taxon>Burkholderiales</taxon>
        <taxon>Comamonadaceae</taxon>
        <taxon>Variovorax</taxon>
    </lineage>
</organism>